<evidence type="ECO:0000313" key="2">
    <source>
        <dbReference type="EMBL" id="CAF2076728.1"/>
    </source>
</evidence>
<protein>
    <submittedName>
        <fullName evidence="2">(rape) hypothetical protein</fullName>
    </submittedName>
</protein>
<dbReference type="Proteomes" id="UP001295469">
    <property type="component" value="Chromosome C01"/>
</dbReference>
<accession>A0A816RLC8</accession>
<reference evidence="2" key="1">
    <citation type="submission" date="2021-01" db="EMBL/GenBank/DDBJ databases">
        <authorList>
            <consortium name="Genoscope - CEA"/>
            <person name="William W."/>
        </authorList>
    </citation>
    <scope>NUCLEOTIDE SEQUENCE</scope>
</reference>
<feature type="region of interest" description="Disordered" evidence="1">
    <location>
        <begin position="84"/>
        <end position="111"/>
    </location>
</feature>
<name>A0A816RLC8_BRANA</name>
<dbReference type="AlphaFoldDB" id="A0A816RLC8"/>
<evidence type="ECO:0000256" key="1">
    <source>
        <dbReference type="SAM" id="MobiDB-lite"/>
    </source>
</evidence>
<dbReference type="EMBL" id="HG994365">
    <property type="protein sequence ID" value="CAF2076728.1"/>
    <property type="molecule type" value="Genomic_DNA"/>
</dbReference>
<sequence>MVPQPIPYHSSGSVIPCKQNMFLGKHNQFHYFKFSFYSLCFPLSLFHFKEQLVGRSEGVRNMVLINGNECPEKKKFDRIFGCGGNREKKKQKRQEKKERNRLMNYKKYTNL</sequence>
<proteinExistence type="predicted"/>
<gene>
    <name evidence="2" type="ORF">DARMORV10_C01P41160.1</name>
</gene>
<organism evidence="2">
    <name type="scientific">Brassica napus</name>
    <name type="common">Rape</name>
    <dbReference type="NCBI Taxonomy" id="3708"/>
    <lineage>
        <taxon>Eukaryota</taxon>
        <taxon>Viridiplantae</taxon>
        <taxon>Streptophyta</taxon>
        <taxon>Embryophyta</taxon>
        <taxon>Tracheophyta</taxon>
        <taxon>Spermatophyta</taxon>
        <taxon>Magnoliopsida</taxon>
        <taxon>eudicotyledons</taxon>
        <taxon>Gunneridae</taxon>
        <taxon>Pentapetalae</taxon>
        <taxon>rosids</taxon>
        <taxon>malvids</taxon>
        <taxon>Brassicales</taxon>
        <taxon>Brassicaceae</taxon>
        <taxon>Brassiceae</taxon>
        <taxon>Brassica</taxon>
    </lineage>
</organism>